<dbReference type="Proteomes" id="UP000298390">
    <property type="component" value="Unassembled WGS sequence"/>
</dbReference>
<gene>
    <name evidence="1" type="ORF">EVJ58_g4612</name>
</gene>
<accession>A0A4Y9YH01</accession>
<protein>
    <submittedName>
        <fullName evidence="1">Uncharacterized protein</fullName>
    </submittedName>
</protein>
<name>A0A4Y9YH01_9APHY</name>
<proteinExistence type="predicted"/>
<dbReference type="PANTHER" id="PTHR31912">
    <property type="entry name" value="IP13529P"/>
    <property type="match status" value="1"/>
</dbReference>
<dbReference type="AlphaFoldDB" id="A0A4Y9YH01"/>
<evidence type="ECO:0000313" key="2">
    <source>
        <dbReference type="Proteomes" id="UP000298390"/>
    </source>
</evidence>
<comment type="caution">
    <text evidence="1">The sequence shown here is derived from an EMBL/GenBank/DDBJ whole genome shotgun (WGS) entry which is preliminary data.</text>
</comment>
<reference evidence="1 2" key="1">
    <citation type="submission" date="2019-01" db="EMBL/GenBank/DDBJ databases">
        <title>Genome sequencing of the rare red list fungi Fomitopsis rosea.</title>
        <authorList>
            <person name="Buettner E."/>
            <person name="Kellner H."/>
        </authorList>
    </citation>
    <scope>NUCLEOTIDE SEQUENCE [LARGE SCALE GENOMIC DNA]</scope>
    <source>
        <strain evidence="1 2">DSM 105464</strain>
    </source>
</reference>
<dbReference type="PANTHER" id="PTHR31912:SF34">
    <property type="entry name" value="NOTOCHORD-RELATED PROTEIN"/>
    <property type="match status" value="1"/>
</dbReference>
<dbReference type="EMBL" id="SEKV01000214">
    <property type="protein sequence ID" value="TFY61280.1"/>
    <property type="molecule type" value="Genomic_DNA"/>
</dbReference>
<evidence type="ECO:0000313" key="1">
    <source>
        <dbReference type="EMBL" id="TFY61280.1"/>
    </source>
</evidence>
<organism evidence="1 2">
    <name type="scientific">Rhodofomes roseus</name>
    <dbReference type="NCBI Taxonomy" id="34475"/>
    <lineage>
        <taxon>Eukaryota</taxon>
        <taxon>Fungi</taxon>
        <taxon>Dikarya</taxon>
        <taxon>Basidiomycota</taxon>
        <taxon>Agaricomycotina</taxon>
        <taxon>Agaricomycetes</taxon>
        <taxon>Polyporales</taxon>
        <taxon>Rhodofomes</taxon>
    </lineage>
</organism>
<sequence length="824" mass="94571">MFILDMLDNMPRLRLSTDHLKLFIWALNELSVPDVPSFKKFREMQDRLTKLTKIRTSLQRSATGEPFYQNSVPDLLALDWANPEISRAPWLHAVSVHATAPDEAHLTGPNPLRETLKGRRMYTSFIKAWGDDVSGNRSKQYNEHTNIYFAHANIPHEKLSQEYFVQFASTSPSATAIDQFSTLLKETEGWHLAYDCELGEEIMIRIEPLVFPADNPQQSELCSHIGLKGNSWCRKCMLGGTDAERETDEMYHQHFSPSRLRTAVETRAAVIAQLKLAALGVAKDVEDLQTKTGVKDKLAEHWIQILLQRAKQEQQLRLHNRATRDPRLNRRNVPDRAAIVRSIKDAIQEEILDWVIREPQDDYEALSPDSPWRTTFRPGIHYNSLLLLNAAGDIHADTPVEILHTYLLGADKYAWHHLHTSWKPAQHELFATRLRSASIDGLNIPPIRAAYIVQYKNGLIGKHFKALQQVGVFQLDDALCDSRVFDLWRATGELGAMLWFEEIENMDVYLVNKIYSLSLNGMLVDQSRLFHQSDLEILIANVLDIWSLIDPKRIFVKPKLHTLPHILDDVRLHGPLIFVLSNHQAPSRDIAWTFADLGRFKHAVSGGWWKDEKGRHVRAGDKVRQYFHNSEVQRRLGYLSRSIAAPGTVRCKKKNQKRGKELLWRDLRYFETATSDSLAFEPQSLWYCSTSVMSQHQDRCVEDSWVFCNTRGRTLVGRIAKILTAARGQPHGHKEIVVVENFQLPNSCHPRFNMPELTRADESHTYTVLLPSDVMFIINVQHNCLDGKCAPTGTRRCVRERIETEMTQTYIEHTTSLSVKVTLF</sequence>
<dbReference type="STRING" id="34475.A0A4Y9YH01"/>